<name>A0A6A6LYI2_HEVBR</name>
<dbReference type="EMBL" id="JAAGAX010000008">
    <property type="protein sequence ID" value="KAF2306482.1"/>
    <property type="molecule type" value="Genomic_DNA"/>
</dbReference>
<organism evidence="1 2">
    <name type="scientific">Hevea brasiliensis</name>
    <name type="common">Para rubber tree</name>
    <name type="synonym">Siphonia brasiliensis</name>
    <dbReference type="NCBI Taxonomy" id="3981"/>
    <lineage>
        <taxon>Eukaryota</taxon>
        <taxon>Viridiplantae</taxon>
        <taxon>Streptophyta</taxon>
        <taxon>Embryophyta</taxon>
        <taxon>Tracheophyta</taxon>
        <taxon>Spermatophyta</taxon>
        <taxon>Magnoliopsida</taxon>
        <taxon>eudicotyledons</taxon>
        <taxon>Gunneridae</taxon>
        <taxon>Pentapetalae</taxon>
        <taxon>rosids</taxon>
        <taxon>fabids</taxon>
        <taxon>Malpighiales</taxon>
        <taxon>Euphorbiaceae</taxon>
        <taxon>Crotonoideae</taxon>
        <taxon>Micrandreae</taxon>
        <taxon>Hevea</taxon>
    </lineage>
</organism>
<dbReference type="InterPro" id="IPR037293">
    <property type="entry name" value="Gal_Oxidase_central_sf"/>
</dbReference>
<dbReference type="InterPro" id="IPR044832">
    <property type="entry name" value="NRP-like"/>
</dbReference>
<protein>
    <recommendedName>
        <fullName evidence="3">Retrotransposon gag domain-containing protein</fullName>
    </recommendedName>
</protein>
<evidence type="ECO:0008006" key="3">
    <source>
        <dbReference type="Google" id="ProtNLM"/>
    </source>
</evidence>
<dbReference type="SUPFAM" id="SSF117281">
    <property type="entry name" value="Kelch motif"/>
    <property type="match status" value="1"/>
</dbReference>
<comment type="caution">
    <text evidence="1">The sequence shown here is derived from an EMBL/GenBank/DDBJ whole genome shotgun (WGS) entry which is preliminary data.</text>
</comment>
<dbReference type="InterPro" id="IPR015915">
    <property type="entry name" value="Kelch-typ_b-propeller"/>
</dbReference>
<dbReference type="Gene3D" id="2.130.10.80">
    <property type="entry name" value="Galactose oxidase/kelch, beta-propeller"/>
    <property type="match status" value="1"/>
</dbReference>
<dbReference type="GO" id="GO:0034976">
    <property type="term" value="P:response to endoplasmic reticulum stress"/>
    <property type="evidence" value="ECO:0007669"/>
    <property type="project" value="InterPro"/>
</dbReference>
<evidence type="ECO:0000313" key="2">
    <source>
        <dbReference type="Proteomes" id="UP000467840"/>
    </source>
</evidence>
<accession>A0A6A6LYI2</accession>
<gene>
    <name evidence="1" type="ORF">GH714_018465</name>
</gene>
<proteinExistence type="predicted"/>
<sequence>MVPSTEIFDPRLGLWVDGEPMNQSRGYSAAAVVDESIYVIGGVRSDENIVGTEVLRKEAEQRHQEALEENKASLIGISFRNMKIANNMTQGESTKAREDPLEDLKNLKQEFTLQDYCNSFNQLYSKARIQEEKALNFFFSGLVDELKLAVKVFKPRALSEAYSLARLQEVTVAIIKNNINPDTKPTIFVTASFPPSTPSNLQSNFPKLSGSGDKFDLLPIPIIQLPKLPSVPTRNPKLEHHENFKGEKSINGSSLPKFVKVYEGKAYVLVTKKTEQHKKRVGGKKQYMNYGNYGVFDLGAHEKYRNYENCVEFDLSDHDYIP</sequence>
<dbReference type="PANTHER" id="PTHR46034:SF7">
    <property type="entry name" value="INFLUENZA VIRUS NS1A-BINDING PROTEIN"/>
    <property type="match status" value="1"/>
</dbReference>
<reference evidence="1 2" key="1">
    <citation type="journal article" date="2020" name="Mol. Plant">
        <title>The Chromosome-Based Rubber Tree Genome Provides New Insights into Spurge Genome Evolution and Rubber Biosynthesis.</title>
        <authorList>
            <person name="Liu J."/>
            <person name="Shi C."/>
            <person name="Shi C.C."/>
            <person name="Li W."/>
            <person name="Zhang Q.J."/>
            <person name="Zhang Y."/>
            <person name="Li K."/>
            <person name="Lu H.F."/>
            <person name="Shi C."/>
            <person name="Zhu S.T."/>
            <person name="Xiao Z.Y."/>
            <person name="Nan H."/>
            <person name="Yue Y."/>
            <person name="Zhu X.G."/>
            <person name="Wu Y."/>
            <person name="Hong X.N."/>
            <person name="Fan G.Y."/>
            <person name="Tong Y."/>
            <person name="Zhang D."/>
            <person name="Mao C.L."/>
            <person name="Liu Y.L."/>
            <person name="Hao S.J."/>
            <person name="Liu W.Q."/>
            <person name="Lv M.Q."/>
            <person name="Zhang H.B."/>
            <person name="Liu Y."/>
            <person name="Hu-Tang G.R."/>
            <person name="Wang J.P."/>
            <person name="Wang J.H."/>
            <person name="Sun Y.H."/>
            <person name="Ni S.B."/>
            <person name="Chen W.B."/>
            <person name="Zhang X.C."/>
            <person name="Jiao Y.N."/>
            <person name="Eichler E.E."/>
            <person name="Li G.H."/>
            <person name="Liu X."/>
            <person name="Gao L.Z."/>
        </authorList>
    </citation>
    <scope>NUCLEOTIDE SEQUENCE [LARGE SCALE GENOMIC DNA]</scope>
    <source>
        <strain evidence="2">cv. GT1</strain>
        <tissue evidence="1">Leaf</tissue>
    </source>
</reference>
<dbReference type="Proteomes" id="UP000467840">
    <property type="component" value="Chromosome 9"/>
</dbReference>
<keyword evidence="2" id="KW-1185">Reference proteome</keyword>
<dbReference type="PANTHER" id="PTHR46034">
    <property type="match status" value="1"/>
</dbReference>
<evidence type="ECO:0000313" key="1">
    <source>
        <dbReference type="EMBL" id="KAF2306482.1"/>
    </source>
</evidence>
<dbReference type="AlphaFoldDB" id="A0A6A6LYI2"/>